<feature type="transmembrane region" description="Helical" evidence="1">
    <location>
        <begin position="57"/>
        <end position="78"/>
    </location>
</feature>
<protein>
    <submittedName>
        <fullName evidence="2">EhaG family protein</fullName>
    </submittedName>
</protein>
<dbReference type="Pfam" id="PF09878">
    <property type="entry name" value="EhaG"/>
    <property type="match status" value="1"/>
</dbReference>
<evidence type="ECO:0000313" key="3">
    <source>
        <dbReference type="Proteomes" id="UP000570823"/>
    </source>
</evidence>
<keyword evidence="1" id="KW-0812">Transmembrane</keyword>
<dbReference type="Proteomes" id="UP000570823">
    <property type="component" value="Unassembled WGS sequence"/>
</dbReference>
<feature type="transmembrane region" description="Helical" evidence="1">
    <location>
        <begin position="99"/>
        <end position="130"/>
    </location>
</feature>
<feature type="transmembrane region" description="Helical" evidence="1">
    <location>
        <begin position="150"/>
        <end position="180"/>
    </location>
</feature>
<dbReference type="AlphaFoldDB" id="A0A7K4HLL3"/>
<keyword evidence="1" id="KW-0472">Membrane</keyword>
<evidence type="ECO:0000313" key="2">
    <source>
        <dbReference type="EMBL" id="NVO66161.1"/>
    </source>
</evidence>
<dbReference type="RefSeq" id="WP_176787852.1">
    <property type="nucleotide sequence ID" value="NZ_JABXWR010000001.1"/>
</dbReference>
<proteinExistence type="predicted"/>
<name>A0A7K4HLL3_9EURY</name>
<accession>A0A7K4HLL3</accession>
<dbReference type="OrthoDB" id="65410at2157"/>
<organism evidence="2 3">
    <name type="scientific">Methanofollis tationis</name>
    <dbReference type="NCBI Taxonomy" id="81417"/>
    <lineage>
        <taxon>Archaea</taxon>
        <taxon>Methanobacteriati</taxon>
        <taxon>Methanobacteriota</taxon>
        <taxon>Stenosarchaea group</taxon>
        <taxon>Methanomicrobia</taxon>
        <taxon>Methanomicrobiales</taxon>
        <taxon>Methanomicrobiaceae</taxon>
        <taxon>Methanofollis</taxon>
    </lineage>
</organism>
<keyword evidence="3" id="KW-1185">Reference proteome</keyword>
<feature type="transmembrane region" description="Helical" evidence="1">
    <location>
        <begin position="6"/>
        <end position="23"/>
    </location>
</feature>
<dbReference type="EMBL" id="JABXWR010000001">
    <property type="protein sequence ID" value="NVO66161.1"/>
    <property type="molecule type" value="Genomic_DNA"/>
</dbReference>
<reference evidence="2 3" key="1">
    <citation type="submission" date="2020-06" db="EMBL/GenBank/DDBJ databases">
        <title>Methanofollis fontis sp. nov., a methanogen isolated from marine sediments near a cold seep at Four-Way Closure Ridge offshore southwestern Taiwan.</title>
        <authorList>
            <person name="Chen S.-C."/>
            <person name="Teng N.-H."/>
            <person name="Lin Y.-S."/>
            <person name="Lai M.-C."/>
            <person name="Chen H.-H."/>
            <person name="Wang C.-C."/>
        </authorList>
    </citation>
    <scope>NUCLEOTIDE SEQUENCE [LARGE SCALE GENOMIC DNA]</scope>
    <source>
        <strain evidence="2 3">DSM 2702</strain>
    </source>
</reference>
<evidence type="ECO:0000256" key="1">
    <source>
        <dbReference type="SAM" id="Phobius"/>
    </source>
</evidence>
<gene>
    <name evidence="2" type="ORF">HWN36_02275</name>
</gene>
<comment type="caution">
    <text evidence="2">The sequence shown here is derived from an EMBL/GenBank/DDBJ whole genome shotgun (WGS) entry which is preliminary data.</text>
</comment>
<dbReference type="InterPro" id="IPR019212">
    <property type="entry name" value="EhaG-like"/>
</dbReference>
<keyword evidence="1" id="KW-1133">Transmembrane helix</keyword>
<sequence>MSPYGTVLAVVLVAMAIAFVALVRERDDLHRLLLTDLAEIVALAIIALVATDLAEALILPGLVVGISELMALSEVYLVKEGLRSVPERLMHIEVMDSAPAILAVALVIYGIVLSGFSGGAVAGCGLLFWFFCKGHDEAFEIIETASGYAWALWIVAFFVFMIAPAYWLFAVMLAGGGILLKVMAKMALVGTMRGGRDV</sequence>
<feature type="transmembrane region" description="Helical" evidence="1">
    <location>
        <begin position="32"/>
        <end position="51"/>
    </location>
</feature>